<accession>A0ABX1KCE0</accession>
<keyword evidence="2" id="KW-0732">Signal</keyword>
<feature type="compositionally biased region" description="Polar residues" evidence="1">
    <location>
        <begin position="101"/>
        <end position="110"/>
    </location>
</feature>
<dbReference type="InterPro" id="IPR011055">
    <property type="entry name" value="Dup_hybrid_motif"/>
</dbReference>
<dbReference type="EMBL" id="JABACI010000004">
    <property type="protein sequence ID" value="NLP84707.1"/>
    <property type="molecule type" value="Genomic_DNA"/>
</dbReference>
<dbReference type="Gene3D" id="2.120.10.70">
    <property type="entry name" value="Fucose-specific lectin"/>
    <property type="match status" value="1"/>
</dbReference>
<dbReference type="Proteomes" id="UP001429745">
    <property type="component" value="Unassembled WGS sequence"/>
</dbReference>
<dbReference type="InterPro" id="IPR050570">
    <property type="entry name" value="Cell_wall_metabolism_enzyme"/>
</dbReference>
<feature type="chain" id="PRO_5045224802" evidence="2">
    <location>
        <begin position="36"/>
        <end position="566"/>
    </location>
</feature>
<evidence type="ECO:0000313" key="5">
    <source>
        <dbReference type="Proteomes" id="UP001429745"/>
    </source>
</evidence>
<dbReference type="InterPro" id="IPR006311">
    <property type="entry name" value="TAT_signal"/>
</dbReference>
<evidence type="ECO:0000256" key="2">
    <source>
        <dbReference type="SAM" id="SignalP"/>
    </source>
</evidence>
<dbReference type="SUPFAM" id="SSF51261">
    <property type="entry name" value="Duplicated hybrid motif"/>
    <property type="match status" value="1"/>
</dbReference>
<gene>
    <name evidence="4" type="ORF">HF576_12675</name>
</gene>
<dbReference type="PANTHER" id="PTHR21666">
    <property type="entry name" value="PEPTIDASE-RELATED"/>
    <property type="match status" value="1"/>
</dbReference>
<keyword evidence="5" id="KW-1185">Reference proteome</keyword>
<evidence type="ECO:0000259" key="3">
    <source>
        <dbReference type="Pfam" id="PF01551"/>
    </source>
</evidence>
<feature type="compositionally biased region" description="Pro residues" evidence="1">
    <location>
        <begin position="59"/>
        <end position="96"/>
    </location>
</feature>
<dbReference type="CDD" id="cd12797">
    <property type="entry name" value="M23_peptidase"/>
    <property type="match status" value="1"/>
</dbReference>
<proteinExistence type="predicted"/>
<sequence>MKLHSRFGPARRALLLAGAIAVAATGASVPSVAYAVTDARTEATPPAIEPVAGETAPAEPAPTDPAPSPSPSPSPSDPAPVNPVPTPTGPVVPTPEPTASVPPSSGSSPTHPAPGGWTPALPGLVPGAGPAAPSYATAPAGFGLVFPTNPWIYNDQPGTRYLDVREQSRGLVTRRHMGIDAQGGVRQPIFAVAAGIVVDGTWGTTSRDRHGFGNQVELAHADGFATRYAHFATAPLVQLGDHVEQGQLIGFMGGSQRGDLHRLDRHLHFEVTKDGRHIDPIAFLTGAGTVADAAATAAPAADAPTPLPFSEIRPTADGYVSISTGVTVTSQVFTAVDMGGESAELFVSDAGRLLQVSVTGGAWTAVDTGLALAATSLASANTGGEHPELLAVEDGKLVHVAHDGSAWTKTWTGHDFSGTVSAVAIPGGGLHGMLQQAGYLYHLSPAQGGLWNITDTRLETGVQVDAVYVDGPAPQAMTVIDGEVHRITRGDIGWDAAGTGLPASGPLAATYEGAGWPIAVSAEPGVLGVTRVVDRVWTRYAYDLTVTGPIDAVAIPGVGTVLYSIG</sequence>
<dbReference type="RefSeq" id="WP_168913193.1">
    <property type="nucleotide sequence ID" value="NZ_JABACI010000004.1"/>
</dbReference>
<name>A0ABX1KCE0_9MICO</name>
<dbReference type="PANTHER" id="PTHR21666:SF270">
    <property type="entry name" value="MUREIN HYDROLASE ACTIVATOR ENVC"/>
    <property type="match status" value="1"/>
</dbReference>
<dbReference type="Gene3D" id="2.70.70.10">
    <property type="entry name" value="Glucose Permease (Domain IIA)"/>
    <property type="match status" value="1"/>
</dbReference>
<feature type="region of interest" description="Disordered" evidence="1">
    <location>
        <begin position="50"/>
        <end position="124"/>
    </location>
</feature>
<dbReference type="PROSITE" id="PS51318">
    <property type="entry name" value="TAT"/>
    <property type="match status" value="1"/>
</dbReference>
<comment type="caution">
    <text evidence="4">The sequence shown here is derived from an EMBL/GenBank/DDBJ whole genome shotgun (WGS) entry which is preliminary data.</text>
</comment>
<dbReference type="InterPro" id="IPR016047">
    <property type="entry name" value="M23ase_b-sheet_dom"/>
</dbReference>
<organism evidence="4 5">
    <name type="scientific">Microbacterium salsuginis</name>
    <dbReference type="NCBI Taxonomy" id="2722803"/>
    <lineage>
        <taxon>Bacteria</taxon>
        <taxon>Bacillati</taxon>
        <taxon>Actinomycetota</taxon>
        <taxon>Actinomycetes</taxon>
        <taxon>Micrococcales</taxon>
        <taxon>Microbacteriaceae</taxon>
        <taxon>Microbacterium</taxon>
    </lineage>
</organism>
<dbReference type="Pfam" id="PF01551">
    <property type="entry name" value="Peptidase_M23"/>
    <property type="match status" value="1"/>
</dbReference>
<feature type="signal peptide" evidence="2">
    <location>
        <begin position="1"/>
        <end position="35"/>
    </location>
</feature>
<evidence type="ECO:0000256" key="1">
    <source>
        <dbReference type="SAM" id="MobiDB-lite"/>
    </source>
</evidence>
<reference evidence="4 5" key="1">
    <citation type="submission" date="2020-04" db="EMBL/GenBank/DDBJ databases">
        <title>CFH 90308 Microbacterium sp.</title>
        <authorList>
            <person name="Nie G."/>
            <person name="Ming H."/>
            <person name="Xia T."/>
        </authorList>
    </citation>
    <scope>NUCLEOTIDE SEQUENCE [LARGE SCALE GENOMIC DNA]</scope>
    <source>
        <strain evidence="4 5">CFH 90308</strain>
    </source>
</reference>
<evidence type="ECO:0000313" key="4">
    <source>
        <dbReference type="EMBL" id="NLP84707.1"/>
    </source>
</evidence>
<protein>
    <submittedName>
        <fullName evidence="4">Peptidoglycan DD-metalloendopeptidase family protein</fullName>
    </submittedName>
</protein>
<feature type="domain" description="M23ase beta-sheet core" evidence="3">
    <location>
        <begin position="175"/>
        <end position="280"/>
    </location>
</feature>